<dbReference type="Proteomes" id="UP000541470">
    <property type="component" value="Unassembled WGS sequence"/>
</dbReference>
<feature type="transmembrane region" description="Helical" evidence="6">
    <location>
        <begin position="296"/>
        <end position="318"/>
    </location>
</feature>
<dbReference type="AlphaFoldDB" id="A0A7Y0AYR9"/>
<keyword evidence="2" id="KW-1003">Cell membrane</keyword>
<sequence length="345" mass="36630">MPPSDEDAAGSALFDEIARQGAGVRRAALWSWIPGLLLVAVLLLAVSRFTELQHFVALASAADPRWLLLGLVAQALTYLCAGGVWWLSLKHAGYRMRLAGFASLGLGKLFVDQALPTGGASGTLLVAASLRNRGVPLRIAFFAMLVGLFSYYAAYLTAAIASFAIIWTSHRMGAALASAFAVFAVVALFIPLAVIAIKSVSARFIPGWLRRRPTVRIVLMEMAEAPLFELMSLPLFLGAFGFQLAVILLDAATLWLAFRSIGVDVDPFVAFAGMVAGSIGATIGPAPLGLGTYEASAVAVMSILGIPVAPSLTAVVVFRGLSFWLPMLPGLWFSRRELGRSAHRA</sequence>
<evidence type="ECO:0000256" key="5">
    <source>
        <dbReference type="ARBA" id="ARBA00023136"/>
    </source>
</evidence>
<evidence type="ECO:0000313" key="8">
    <source>
        <dbReference type="Proteomes" id="UP000541470"/>
    </source>
</evidence>
<evidence type="ECO:0000256" key="6">
    <source>
        <dbReference type="SAM" id="Phobius"/>
    </source>
</evidence>
<keyword evidence="8" id="KW-1185">Reference proteome</keyword>
<feature type="transmembrane region" description="Helical" evidence="6">
    <location>
        <begin position="242"/>
        <end position="261"/>
    </location>
</feature>
<name>A0A7Y0AYR9_9HYPH</name>
<keyword evidence="4 6" id="KW-1133">Transmembrane helix</keyword>
<dbReference type="RefSeq" id="WP_169593932.1">
    <property type="nucleotide sequence ID" value="NZ_JABBGK010000003.1"/>
</dbReference>
<feature type="transmembrane region" description="Helical" evidence="6">
    <location>
        <begin position="139"/>
        <end position="167"/>
    </location>
</feature>
<dbReference type="Pfam" id="PF03706">
    <property type="entry name" value="LPG_synthase_TM"/>
    <property type="match status" value="1"/>
</dbReference>
<feature type="transmembrane region" description="Helical" evidence="6">
    <location>
        <begin position="268"/>
        <end position="290"/>
    </location>
</feature>
<evidence type="ECO:0000313" key="7">
    <source>
        <dbReference type="EMBL" id="NML75921.1"/>
    </source>
</evidence>
<accession>A0A7Y0AYR9</accession>
<evidence type="ECO:0000256" key="2">
    <source>
        <dbReference type="ARBA" id="ARBA00022475"/>
    </source>
</evidence>
<feature type="transmembrane region" description="Helical" evidence="6">
    <location>
        <begin position="27"/>
        <end position="46"/>
    </location>
</feature>
<keyword evidence="3 6" id="KW-0812">Transmembrane</keyword>
<comment type="caution">
    <text evidence="7">The sequence shown here is derived from an EMBL/GenBank/DDBJ whole genome shotgun (WGS) entry which is preliminary data.</text>
</comment>
<dbReference type="GO" id="GO:0005886">
    <property type="term" value="C:plasma membrane"/>
    <property type="evidence" value="ECO:0007669"/>
    <property type="project" value="UniProtKB-SubCell"/>
</dbReference>
<keyword evidence="5 6" id="KW-0472">Membrane</keyword>
<dbReference type="InterPro" id="IPR022791">
    <property type="entry name" value="L-PG_synthase/AglD"/>
</dbReference>
<dbReference type="PANTHER" id="PTHR39087">
    <property type="entry name" value="UPF0104 MEMBRANE PROTEIN MJ1595"/>
    <property type="match status" value="1"/>
</dbReference>
<evidence type="ECO:0000256" key="4">
    <source>
        <dbReference type="ARBA" id="ARBA00022989"/>
    </source>
</evidence>
<dbReference type="EMBL" id="JABBGK010000003">
    <property type="protein sequence ID" value="NML75921.1"/>
    <property type="molecule type" value="Genomic_DNA"/>
</dbReference>
<organism evidence="7 8">
    <name type="scientific">Rhizobium terricola</name>
    <dbReference type="NCBI Taxonomy" id="2728849"/>
    <lineage>
        <taxon>Bacteria</taxon>
        <taxon>Pseudomonadati</taxon>
        <taxon>Pseudomonadota</taxon>
        <taxon>Alphaproteobacteria</taxon>
        <taxon>Hyphomicrobiales</taxon>
        <taxon>Rhizobiaceae</taxon>
        <taxon>Rhizobium/Agrobacterium group</taxon>
        <taxon>Rhizobium</taxon>
    </lineage>
</organism>
<dbReference type="NCBIfam" id="TIGR00374">
    <property type="entry name" value="flippase-like domain"/>
    <property type="match status" value="1"/>
</dbReference>
<feature type="transmembrane region" description="Helical" evidence="6">
    <location>
        <begin position="173"/>
        <end position="197"/>
    </location>
</feature>
<protein>
    <submittedName>
        <fullName evidence="7">Flippase-like domain-containing protein</fullName>
    </submittedName>
</protein>
<evidence type="ECO:0000256" key="3">
    <source>
        <dbReference type="ARBA" id="ARBA00022692"/>
    </source>
</evidence>
<dbReference type="PANTHER" id="PTHR39087:SF2">
    <property type="entry name" value="UPF0104 MEMBRANE PROTEIN MJ1595"/>
    <property type="match status" value="1"/>
</dbReference>
<comment type="subcellular location">
    <subcellularLocation>
        <location evidence="1">Cell membrane</location>
        <topology evidence="1">Multi-pass membrane protein</topology>
    </subcellularLocation>
</comment>
<gene>
    <name evidence="7" type="ORF">HHL25_17455</name>
</gene>
<evidence type="ECO:0000256" key="1">
    <source>
        <dbReference type="ARBA" id="ARBA00004651"/>
    </source>
</evidence>
<reference evidence="7 8" key="1">
    <citation type="submission" date="2020-04" db="EMBL/GenBank/DDBJ databases">
        <title>Rhizobium sp. S-51 isolated from soil.</title>
        <authorList>
            <person name="Dahal R.H."/>
        </authorList>
    </citation>
    <scope>NUCLEOTIDE SEQUENCE [LARGE SCALE GENOMIC DNA]</scope>
    <source>
        <strain evidence="7 8">S-51</strain>
    </source>
</reference>
<proteinExistence type="predicted"/>
<feature type="transmembrane region" description="Helical" evidence="6">
    <location>
        <begin position="66"/>
        <end position="87"/>
    </location>
</feature>